<dbReference type="EMBL" id="CP009920">
    <property type="protein sequence ID" value="AJI21632.1"/>
    <property type="molecule type" value="Genomic_DNA"/>
</dbReference>
<dbReference type="AlphaFoldDB" id="A0A0B6AKN9"/>
<dbReference type="RefSeq" id="WP_013058812.1">
    <property type="nucleotide sequence ID" value="NZ_BCVB01000001.1"/>
</dbReference>
<dbReference type="InterPro" id="IPR011249">
    <property type="entry name" value="Metalloenz_LuxS/M16"/>
</dbReference>
<dbReference type="GO" id="GO:0046872">
    <property type="term" value="F:metal ion binding"/>
    <property type="evidence" value="ECO:0007669"/>
    <property type="project" value="InterPro"/>
</dbReference>
<evidence type="ECO:0000313" key="2">
    <source>
        <dbReference type="EMBL" id="AJI21632.1"/>
    </source>
</evidence>
<dbReference type="SUPFAM" id="SSF63411">
    <property type="entry name" value="LuxS/MPP-like metallohydrolase"/>
    <property type="match status" value="2"/>
</dbReference>
<protein>
    <submittedName>
        <fullName evidence="2">Vps23 core domain protein</fullName>
    </submittedName>
</protein>
<dbReference type="Gene3D" id="3.30.830.10">
    <property type="entry name" value="Metalloenzyme, LuxS/M16 peptidase-like"/>
    <property type="match status" value="2"/>
</dbReference>
<dbReference type="PANTHER" id="PTHR11851">
    <property type="entry name" value="METALLOPROTEASE"/>
    <property type="match status" value="1"/>
</dbReference>
<evidence type="ECO:0000313" key="3">
    <source>
        <dbReference type="Proteomes" id="UP000031829"/>
    </source>
</evidence>
<dbReference type="HOGENOM" id="CLU_052943_0_0_9"/>
<proteinExistence type="predicted"/>
<feature type="domain" description="Peptidase M16 C-terminal" evidence="1">
    <location>
        <begin position="185"/>
        <end position="358"/>
    </location>
</feature>
<dbReference type="InterPro" id="IPR050361">
    <property type="entry name" value="MPP/UQCRC_Complex"/>
</dbReference>
<dbReference type="Proteomes" id="UP000031829">
    <property type="component" value="Chromosome"/>
</dbReference>
<sequence length="431" mass="48991">MKLLTEQKHELEGLTVHTIQTAKYKTNTFILKLNAPLDKKTVTMRALLPYVLQSATESLPSTTKLRTYLDELYGATLQVDLTKKGDNHDITIRIDIANEKYLKDSTPLLQKALALLGDILLKPAVEGDSFLKDIMTKEKRSLRQRIQAVFDDKMRYANLRLVEEMCKEEPYSLHVNGQIDDVEEITGESLYAYYQQVLKEDAIHLYAIGDLQVEEVLQTVKETFTLPKREQKDIEDSITSKDISKVNEVVEKQEVKQGKLNIGYRTNVVYGDRQYFALQVFNGIFGGFSHSKLFINVREKASLAYYAASRVESHKGLLMVMSGIDAKNYDQAVTIIKEQMQEMKQGSFTDGEIAQTKAVIHNQLLETVDTPRGLVEVMYHNELTGKDISIDEYLKHIDAVSKQEIIKVAEKIEMDTIYFLTGTGGEENGEN</sequence>
<accession>A0A0B6AKN9</accession>
<organism evidence="2 3">
    <name type="scientific">Priestia megaterium (strain ATCC 14581 / DSM 32 / CCUG 1817 / JCM 2506 / NBRC 15308 / NCIMB 9376 / NCTC 10342 / NRRL B-14308 / VKM B-512 / Ford 19)</name>
    <name type="common">Bacillus megaterium</name>
    <dbReference type="NCBI Taxonomy" id="1348623"/>
    <lineage>
        <taxon>Bacteria</taxon>
        <taxon>Bacillati</taxon>
        <taxon>Bacillota</taxon>
        <taxon>Bacilli</taxon>
        <taxon>Bacillales</taxon>
        <taxon>Bacillaceae</taxon>
        <taxon>Priestia</taxon>
    </lineage>
</organism>
<name>A0A0B6AKN9_PRIM2</name>
<dbReference type="NCBIfam" id="NF047422">
    <property type="entry name" value="YfmF_fam"/>
    <property type="match status" value="1"/>
</dbReference>
<evidence type="ECO:0000259" key="1">
    <source>
        <dbReference type="Pfam" id="PF05193"/>
    </source>
</evidence>
<gene>
    <name evidence="2" type="ORF">BG04_1044</name>
</gene>
<dbReference type="GeneID" id="93644520"/>
<dbReference type="KEGG" id="bmeg:BG04_1044"/>
<dbReference type="Pfam" id="PF05193">
    <property type="entry name" value="Peptidase_M16_C"/>
    <property type="match status" value="1"/>
</dbReference>
<dbReference type="PANTHER" id="PTHR11851:SF186">
    <property type="entry name" value="INACTIVE METALLOPROTEASE YMFF-RELATED"/>
    <property type="match status" value="1"/>
</dbReference>
<dbReference type="InterPro" id="IPR007863">
    <property type="entry name" value="Peptidase_M16_C"/>
</dbReference>
<reference evidence="2 3" key="1">
    <citation type="journal article" date="2015" name="Genome Announc.">
        <title>Complete genome sequences for 35 biothreat assay-relevant bacillus species.</title>
        <authorList>
            <person name="Johnson S.L."/>
            <person name="Daligault H.E."/>
            <person name="Davenport K.W."/>
            <person name="Jaissle J."/>
            <person name="Frey K.G."/>
            <person name="Ladner J.T."/>
            <person name="Broomall S.M."/>
            <person name="Bishop-Lilly K.A."/>
            <person name="Bruce D.C."/>
            <person name="Gibbons H.S."/>
            <person name="Coyne S.R."/>
            <person name="Lo C.C."/>
            <person name="Meincke L."/>
            <person name="Munk A.C."/>
            <person name="Koroleva G.I."/>
            <person name="Rosenzweig C.N."/>
            <person name="Palacios G.F."/>
            <person name="Redden C.L."/>
            <person name="Minogue T.D."/>
            <person name="Chain P.S."/>
        </authorList>
    </citation>
    <scope>NUCLEOTIDE SEQUENCE [LARGE SCALE GENOMIC DNA]</scope>
    <source>
        <strain evidence="3">ATCC 14581 / DSM 32 / JCM 2506 / NBRC 15308 / NCIMB 9376 / NCTC 10342 / NRRL B-14308 / VKM B-512</strain>
    </source>
</reference>